<protein>
    <submittedName>
        <fullName evidence="2">Uncharacterized protein</fullName>
    </submittedName>
</protein>
<dbReference type="AlphaFoldDB" id="B3T7L7"/>
<sequence length="72" mass="8423">MELLQWHVFGCSLELLAIIEKDNFLKQVLVWFVLKKDHYCFSCGRLSFENKKSRLLQIIGSFVVITCILVFA</sequence>
<feature type="transmembrane region" description="Helical" evidence="1">
    <location>
        <begin position="55"/>
        <end position="71"/>
    </location>
</feature>
<name>B3T7L7_9ARCH</name>
<evidence type="ECO:0000313" key="2">
    <source>
        <dbReference type="EMBL" id="ABZ08576.1"/>
    </source>
</evidence>
<dbReference type="EMBL" id="EU016632">
    <property type="protein sequence ID" value="ABZ08576.1"/>
    <property type="molecule type" value="Genomic_DNA"/>
</dbReference>
<keyword evidence="1" id="KW-0472">Membrane</keyword>
<reference evidence="2" key="1">
    <citation type="journal article" date="2008" name="ISME J.">
        <title>Genomic patterns of recombination, clonal divergence and environment in marine microbial populations.</title>
        <authorList>
            <person name="Konstantinidis K.T."/>
            <person name="Delong E.F."/>
        </authorList>
    </citation>
    <scope>NUCLEOTIDE SEQUENCE</scope>
</reference>
<organism evidence="2">
    <name type="scientific">uncultured marine crenarchaeote HF4000_APKG3H9</name>
    <dbReference type="NCBI Taxonomy" id="455586"/>
    <lineage>
        <taxon>Archaea</taxon>
        <taxon>Nitrososphaerota</taxon>
        <taxon>Nitrososphaeria</taxon>
        <taxon>Nitrosopumilales</taxon>
        <taxon>environmental samples</taxon>
    </lineage>
</organism>
<proteinExistence type="predicted"/>
<gene>
    <name evidence="2" type="ORF">ALOHA_HF4000APKG3H9ctg1g2</name>
</gene>
<keyword evidence="1" id="KW-0812">Transmembrane</keyword>
<keyword evidence="1" id="KW-1133">Transmembrane helix</keyword>
<accession>B3T7L7</accession>
<evidence type="ECO:0000256" key="1">
    <source>
        <dbReference type="SAM" id="Phobius"/>
    </source>
</evidence>